<dbReference type="OrthoDB" id="6255808at2759"/>
<feature type="non-terminal residue" evidence="2">
    <location>
        <position position="186"/>
    </location>
</feature>
<evidence type="ECO:0000313" key="3">
    <source>
        <dbReference type="Proteomes" id="UP000699462"/>
    </source>
</evidence>
<protein>
    <submittedName>
        <fullName evidence="2">Uncharacterized protein</fullName>
    </submittedName>
</protein>
<dbReference type="AlphaFoldDB" id="A0A8T0D4Y0"/>
<organism evidence="2 3">
    <name type="scientific">Paragonimus westermani</name>
    <dbReference type="NCBI Taxonomy" id="34504"/>
    <lineage>
        <taxon>Eukaryota</taxon>
        <taxon>Metazoa</taxon>
        <taxon>Spiralia</taxon>
        <taxon>Lophotrochozoa</taxon>
        <taxon>Platyhelminthes</taxon>
        <taxon>Trematoda</taxon>
        <taxon>Digenea</taxon>
        <taxon>Plagiorchiida</taxon>
        <taxon>Troglotremata</taxon>
        <taxon>Troglotrematidae</taxon>
        <taxon>Paragonimus</taxon>
    </lineage>
</organism>
<evidence type="ECO:0000313" key="2">
    <source>
        <dbReference type="EMBL" id="KAF8562476.1"/>
    </source>
</evidence>
<comment type="caution">
    <text evidence="2">The sequence shown here is derived from an EMBL/GenBank/DDBJ whole genome shotgun (WGS) entry which is preliminary data.</text>
</comment>
<accession>A0A8T0D4Y0</accession>
<name>A0A8T0D4Y0_9TREM</name>
<dbReference type="Proteomes" id="UP000699462">
    <property type="component" value="Unassembled WGS sequence"/>
</dbReference>
<evidence type="ECO:0000256" key="1">
    <source>
        <dbReference type="SAM" id="MobiDB-lite"/>
    </source>
</evidence>
<feature type="compositionally biased region" description="Polar residues" evidence="1">
    <location>
        <begin position="40"/>
        <end position="56"/>
    </location>
</feature>
<sequence length="186" mass="21217">RFFRLVGKRIADTRTLLESHVLLTIFSSVSVPAFHRETPQADQSSAVEITTATTRPSTERDDTAELMDRDMAVTNQVVVGDGWLNFTATRSSTMRMVFFCQAENYLGRARSRKMVVHQVPMPDENLRIVYTTFPIEPGQKAVVTCQPEQAIFNRFLKVKYWEVYLNGTLISTIDRSCESHLPCFDC</sequence>
<reference evidence="2 3" key="1">
    <citation type="submission" date="2019-07" db="EMBL/GenBank/DDBJ databases">
        <title>Annotation for the trematode Paragonimus westermani.</title>
        <authorList>
            <person name="Choi Y.-J."/>
        </authorList>
    </citation>
    <scope>NUCLEOTIDE SEQUENCE [LARGE SCALE GENOMIC DNA]</scope>
    <source>
        <strain evidence="2">180907_Pwestermani</strain>
    </source>
</reference>
<feature type="region of interest" description="Disordered" evidence="1">
    <location>
        <begin position="37"/>
        <end position="61"/>
    </location>
</feature>
<proteinExistence type="predicted"/>
<dbReference type="EMBL" id="JTDF01019810">
    <property type="protein sequence ID" value="KAF8562476.1"/>
    <property type="molecule type" value="Genomic_DNA"/>
</dbReference>
<keyword evidence="3" id="KW-1185">Reference proteome</keyword>
<gene>
    <name evidence="2" type="ORF">P879_12013</name>
</gene>